<name>A0AC34FUS0_9BILA</name>
<dbReference type="Proteomes" id="UP000887579">
    <property type="component" value="Unplaced"/>
</dbReference>
<evidence type="ECO:0000313" key="2">
    <source>
        <dbReference type="WBParaSite" id="ES5_v2.g21134.t1"/>
    </source>
</evidence>
<sequence length="175" mass="21094">MPDFEFRPSRYGNPEGTLIVFDKKNKSFCYEYYYATRRDLFICSNCTRKKRHVTAKVHFDEKNEKFIELSSNEHVCELTKDEFPNRVINASYFMTISRQDGIKRVIIFTSEAKEFYYELRYMPSIDTFECQSCRKLKKVVSVKKYTKKNGEEYLLKLKNEHICNPKKYDKKTFKQ</sequence>
<organism evidence="1 2">
    <name type="scientific">Panagrolaimus sp. ES5</name>
    <dbReference type="NCBI Taxonomy" id="591445"/>
    <lineage>
        <taxon>Eukaryota</taxon>
        <taxon>Metazoa</taxon>
        <taxon>Ecdysozoa</taxon>
        <taxon>Nematoda</taxon>
        <taxon>Chromadorea</taxon>
        <taxon>Rhabditida</taxon>
        <taxon>Tylenchina</taxon>
        <taxon>Panagrolaimomorpha</taxon>
        <taxon>Panagrolaimoidea</taxon>
        <taxon>Panagrolaimidae</taxon>
        <taxon>Panagrolaimus</taxon>
    </lineage>
</organism>
<proteinExistence type="predicted"/>
<evidence type="ECO:0000313" key="1">
    <source>
        <dbReference type="Proteomes" id="UP000887579"/>
    </source>
</evidence>
<protein>
    <submittedName>
        <fullName evidence="2">Uncharacterized protein</fullName>
    </submittedName>
</protein>
<reference evidence="2" key="1">
    <citation type="submission" date="2022-11" db="UniProtKB">
        <authorList>
            <consortium name="WormBaseParasite"/>
        </authorList>
    </citation>
    <scope>IDENTIFICATION</scope>
</reference>
<dbReference type="WBParaSite" id="ES5_v2.g21134.t1">
    <property type="protein sequence ID" value="ES5_v2.g21134.t1"/>
    <property type="gene ID" value="ES5_v2.g21134"/>
</dbReference>
<accession>A0AC34FUS0</accession>